<evidence type="ECO:0000256" key="2">
    <source>
        <dbReference type="ARBA" id="ARBA00022801"/>
    </source>
</evidence>
<evidence type="ECO:0000256" key="4">
    <source>
        <dbReference type="PIRSR" id="PIRSR606710-1"/>
    </source>
</evidence>
<dbReference type="InterPro" id="IPR013320">
    <property type="entry name" value="ConA-like_dom_sf"/>
</dbReference>
<dbReference type="PANTHER" id="PTHR42812">
    <property type="entry name" value="BETA-XYLOSIDASE"/>
    <property type="match status" value="1"/>
</dbReference>
<dbReference type="HOGENOM" id="CLU_016508_3_0_1"/>
<comment type="similarity">
    <text evidence="1 6">Belongs to the glycosyl hydrolase 43 family.</text>
</comment>
<dbReference type="InterPro" id="IPR041542">
    <property type="entry name" value="GH43_C2"/>
</dbReference>
<organism evidence="9 10">
    <name type="scientific">Sphaerobolus stellatus (strain SS14)</name>
    <dbReference type="NCBI Taxonomy" id="990650"/>
    <lineage>
        <taxon>Eukaryota</taxon>
        <taxon>Fungi</taxon>
        <taxon>Dikarya</taxon>
        <taxon>Basidiomycota</taxon>
        <taxon>Agaricomycotina</taxon>
        <taxon>Agaricomycetes</taxon>
        <taxon>Phallomycetidae</taxon>
        <taxon>Geastrales</taxon>
        <taxon>Sphaerobolaceae</taxon>
        <taxon>Sphaerobolus</taxon>
    </lineage>
</organism>
<dbReference type="EMBL" id="KN837161">
    <property type="protein sequence ID" value="KIJ38390.1"/>
    <property type="molecule type" value="Genomic_DNA"/>
</dbReference>
<dbReference type="Proteomes" id="UP000054279">
    <property type="component" value="Unassembled WGS sequence"/>
</dbReference>
<keyword evidence="2 6" id="KW-0378">Hydrolase</keyword>
<evidence type="ECO:0000259" key="8">
    <source>
        <dbReference type="Pfam" id="PF17851"/>
    </source>
</evidence>
<dbReference type="GO" id="GO:0004553">
    <property type="term" value="F:hydrolase activity, hydrolyzing O-glycosyl compounds"/>
    <property type="evidence" value="ECO:0007669"/>
    <property type="project" value="InterPro"/>
</dbReference>
<evidence type="ECO:0000256" key="3">
    <source>
        <dbReference type="ARBA" id="ARBA00023295"/>
    </source>
</evidence>
<dbReference type="Gene3D" id="2.115.10.20">
    <property type="entry name" value="Glycosyl hydrolase domain, family 43"/>
    <property type="match status" value="1"/>
</dbReference>
<dbReference type="GO" id="GO:0005975">
    <property type="term" value="P:carbohydrate metabolic process"/>
    <property type="evidence" value="ECO:0007669"/>
    <property type="project" value="InterPro"/>
</dbReference>
<dbReference type="InterPro" id="IPR006710">
    <property type="entry name" value="Glyco_hydro_43"/>
</dbReference>
<dbReference type="Pfam" id="PF04616">
    <property type="entry name" value="Glyco_hydro_43"/>
    <property type="match status" value="1"/>
</dbReference>
<dbReference type="OrthoDB" id="2139957at2759"/>
<dbReference type="InterPro" id="IPR051795">
    <property type="entry name" value="Glycosyl_Hydrlase_43"/>
</dbReference>
<feature type="active site" description="Proton acceptor" evidence="4">
    <location>
        <position position="43"/>
    </location>
</feature>
<evidence type="ECO:0000256" key="1">
    <source>
        <dbReference type="ARBA" id="ARBA00009865"/>
    </source>
</evidence>
<evidence type="ECO:0000256" key="5">
    <source>
        <dbReference type="PIRSR" id="PIRSR606710-2"/>
    </source>
</evidence>
<dbReference type="InterPro" id="IPR023296">
    <property type="entry name" value="Glyco_hydro_beta-prop_sf"/>
</dbReference>
<feature type="signal peptide" evidence="7">
    <location>
        <begin position="1"/>
        <end position="16"/>
    </location>
</feature>
<evidence type="ECO:0000256" key="7">
    <source>
        <dbReference type="SAM" id="SignalP"/>
    </source>
</evidence>
<feature type="active site" description="Proton donor" evidence="4">
    <location>
        <position position="207"/>
    </location>
</feature>
<feature type="site" description="Important for catalytic activity, responsible for pKa modulation of the active site Glu and correct orientation of both the proton donor and substrate" evidence="5">
    <location>
        <position position="154"/>
    </location>
</feature>
<feature type="domain" description="Beta-xylosidase C-terminal Concanavalin A-like" evidence="8">
    <location>
        <begin position="507"/>
        <end position="575"/>
    </location>
</feature>
<keyword evidence="10" id="KW-1185">Reference proteome</keyword>
<name>A0A0C9VKV9_SPHS4</name>
<evidence type="ECO:0000256" key="6">
    <source>
        <dbReference type="RuleBase" id="RU361187"/>
    </source>
</evidence>
<evidence type="ECO:0000313" key="10">
    <source>
        <dbReference type="Proteomes" id="UP000054279"/>
    </source>
</evidence>
<feature type="chain" id="PRO_5002205485" evidence="7">
    <location>
        <begin position="17"/>
        <end position="582"/>
    </location>
</feature>
<keyword evidence="3 6" id="KW-0326">Glycosidase</keyword>
<evidence type="ECO:0000313" key="9">
    <source>
        <dbReference type="EMBL" id="KIJ38390.1"/>
    </source>
</evidence>
<dbReference type="SUPFAM" id="SSF75005">
    <property type="entry name" value="Arabinanase/levansucrase/invertase"/>
    <property type="match status" value="1"/>
</dbReference>
<dbReference type="CDD" id="cd18833">
    <property type="entry name" value="GH43_PcXyl-like"/>
    <property type="match status" value="1"/>
</dbReference>
<keyword evidence="7" id="KW-0732">Signal</keyword>
<dbReference type="PANTHER" id="PTHR42812:SF17">
    <property type="entry name" value="BETA-XYLOSIDASE C-TERMINAL CONCANAVALIN A-LIKE DOMAIN-CONTAINING PROTEIN-RELATED"/>
    <property type="match status" value="1"/>
</dbReference>
<reference evidence="9 10" key="1">
    <citation type="submission" date="2014-06" db="EMBL/GenBank/DDBJ databases">
        <title>Evolutionary Origins and Diversification of the Mycorrhizal Mutualists.</title>
        <authorList>
            <consortium name="DOE Joint Genome Institute"/>
            <consortium name="Mycorrhizal Genomics Consortium"/>
            <person name="Kohler A."/>
            <person name="Kuo A."/>
            <person name="Nagy L.G."/>
            <person name="Floudas D."/>
            <person name="Copeland A."/>
            <person name="Barry K.W."/>
            <person name="Cichocki N."/>
            <person name="Veneault-Fourrey C."/>
            <person name="LaButti K."/>
            <person name="Lindquist E.A."/>
            <person name="Lipzen A."/>
            <person name="Lundell T."/>
            <person name="Morin E."/>
            <person name="Murat C."/>
            <person name="Riley R."/>
            <person name="Ohm R."/>
            <person name="Sun H."/>
            <person name="Tunlid A."/>
            <person name="Henrissat B."/>
            <person name="Grigoriev I.V."/>
            <person name="Hibbett D.S."/>
            <person name="Martin F."/>
        </authorList>
    </citation>
    <scope>NUCLEOTIDE SEQUENCE [LARGE SCALE GENOMIC DNA]</scope>
    <source>
        <strain evidence="9 10">SS14</strain>
    </source>
</reference>
<dbReference type="SUPFAM" id="SSF49899">
    <property type="entry name" value="Concanavalin A-like lectins/glucanases"/>
    <property type="match status" value="1"/>
</dbReference>
<proteinExistence type="inferred from homology"/>
<protein>
    <submittedName>
        <fullName evidence="9">Glycoside hydrolase family 43 protein</fullName>
    </submittedName>
</protein>
<sequence length="582" mass="63532">MLTALLLLCPEWVAAASSPKTYRNPVIPGFHPDPSCTLVSEWDNTFFCATSSFNAFPGVPVFASKDLINFRQIGNVIDRSTQLPGLGKINGSTSGIWAPSIRYHEGTFYVVTTLVYDNLAQNDSSRWDNIIFKTQNPFSDQWSDPVHFTFEGYDTSPFWDVDGKTYVQGSHAWRVQPGIQGFEIDLDTGKMGSIFGLWNGTGGIAPEAPHIFHQDGFYYLMIAEGGTGLGHMVTMARSKSINGPFEADPLNPVLTNANTSAYFQTVGHADLFQDTAGNWWSVALSTRSGPDFIYYPMGRETVLTSVTWKAGEFPTFTPVSGQESGPLPPTNKNIPGTGVWAGTPTEQLTFAPRSTLPSNFVHNRFPDPHAFRISPSGHPNTLQLLPSVLNLTGLDGRSAATPQTFVGRRQEHVEFTMEVSLNFEPKQDQEEAGVTVFLNQAQHFDLGVVALSRDSATQAGFTGTPSNPSGLSKYIRLRTITQFSSNMGAEDLISKPGLLPLANHDLNGIQLQIEAVNNTWYAFRYRTGATPEWTTVGWGSSNEVSGGFTGTILGMFATGNGQEGNDAAYFSDFTYSGNPNVF</sequence>
<dbReference type="Gene3D" id="2.60.120.200">
    <property type="match status" value="1"/>
</dbReference>
<dbReference type="Pfam" id="PF17851">
    <property type="entry name" value="GH43_C2"/>
    <property type="match status" value="2"/>
</dbReference>
<feature type="domain" description="Beta-xylosidase C-terminal Concanavalin A-like" evidence="8">
    <location>
        <begin position="385"/>
        <end position="451"/>
    </location>
</feature>
<accession>A0A0C9VKV9</accession>
<gene>
    <name evidence="9" type="ORF">M422DRAFT_781474</name>
</gene>
<dbReference type="AlphaFoldDB" id="A0A0C9VKV9"/>